<evidence type="ECO:0008006" key="4">
    <source>
        <dbReference type="Google" id="ProtNLM"/>
    </source>
</evidence>
<protein>
    <recommendedName>
        <fullName evidence="4">Telomeric single stranded DNA binding POT1/Cdc13 domain-containing protein</fullName>
    </recommendedName>
</protein>
<feature type="region of interest" description="Disordered" evidence="1">
    <location>
        <begin position="803"/>
        <end position="1306"/>
    </location>
</feature>
<feature type="compositionally biased region" description="Acidic residues" evidence="1">
    <location>
        <begin position="443"/>
        <end position="455"/>
    </location>
</feature>
<accession>A0A8H3V291</accession>
<feature type="compositionally biased region" description="Basic and acidic residues" evidence="1">
    <location>
        <begin position="1036"/>
        <end position="1050"/>
    </location>
</feature>
<dbReference type="SUPFAM" id="SSF50249">
    <property type="entry name" value="Nucleic acid-binding proteins"/>
    <property type="match status" value="1"/>
</dbReference>
<evidence type="ECO:0000313" key="3">
    <source>
        <dbReference type="Proteomes" id="UP000447873"/>
    </source>
</evidence>
<feature type="region of interest" description="Disordered" evidence="1">
    <location>
        <begin position="191"/>
        <end position="229"/>
    </location>
</feature>
<evidence type="ECO:0000313" key="2">
    <source>
        <dbReference type="EMBL" id="KAE9980720.1"/>
    </source>
</evidence>
<feature type="compositionally biased region" description="Polar residues" evidence="1">
    <location>
        <begin position="1269"/>
        <end position="1290"/>
    </location>
</feature>
<feature type="compositionally biased region" description="Basic and acidic residues" evidence="1">
    <location>
        <begin position="399"/>
        <end position="408"/>
    </location>
</feature>
<gene>
    <name evidence="2" type="ORF">EG328_012065</name>
</gene>
<evidence type="ECO:0000256" key="1">
    <source>
        <dbReference type="SAM" id="MobiDB-lite"/>
    </source>
</evidence>
<feature type="compositionally biased region" description="Basic and acidic residues" evidence="1">
    <location>
        <begin position="1060"/>
        <end position="1070"/>
    </location>
</feature>
<name>A0A8H3V291_VENIN</name>
<reference evidence="2 3" key="1">
    <citation type="submission" date="2018-12" db="EMBL/GenBank/DDBJ databases">
        <title>Venturia inaequalis Genome Resource.</title>
        <authorList>
            <person name="Lichtner F.J."/>
        </authorList>
    </citation>
    <scope>NUCLEOTIDE SEQUENCE [LARGE SCALE GENOMIC DNA]</scope>
    <source>
        <strain evidence="2 3">120213</strain>
    </source>
</reference>
<organism evidence="2 3">
    <name type="scientific">Venturia inaequalis</name>
    <name type="common">Apple scab fungus</name>
    <dbReference type="NCBI Taxonomy" id="5025"/>
    <lineage>
        <taxon>Eukaryota</taxon>
        <taxon>Fungi</taxon>
        <taxon>Dikarya</taxon>
        <taxon>Ascomycota</taxon>
        <taxon>Pezizomycotina</taxon>
        <taxon>Dothideomycetes</taxon>
        <taxon>Pleosporomycetidae</taxon>
        <taxon>Venturiales</taxon>
        <taxon>Venturiaceae</taxon>
        <taxon>Venturia</taxon>
    </lineage>
</organism>
<feature type="compositionally biased region" description="Polar residues" evidence="1">
    <location>
        <begin position="1114"/>
        <end position="1133"/>
    </location>
</feature>
<feature type="compositionally biased region" description="Acidic residues" evidence="1">
    <location>
        <begin position="867"/>
        <end position="887"/>
    </location>
</feature>
<feature type="compositionally biased region" description="Low complexity" evidence="1">
    <location>
        <begin position="1219"/>
        <end position="1234"/>
    </location>
</feature>
<feature type="compositionally biased region" description="Basic and acidic residues" evidence="1">
    <location>
        <begin position="427"/>
        <end position="442"/>
    </location>
</feature>
<feature type="compositionally biased region" description="Polar residues" evidence="1">
    <location>
        <begin position="997"/>
        <end position="1008"/>
    </location>
</feature>
<dbReference type="InterPro" id="IPR012340">
    <property type="entry name" value="NA-bd_OB-fold"/>
</dbReference>
<sequence>MVTLIWPYSSSTQSFALLLAEPDFRLRNKKGQVLVRFQGASAAALARAGIGSGDEVQLHLEGVQWLDADPGITTPGRCVDTELLFKRKLVCQIIRDGQELANINVEDDTVSERSPSPSPSTAIGPCFAYANPRLSELHDLSTPASSAFHKRARVSGGVLVDSPYDPFVRKEGEPIRKKARHSWGYEARWTVESDVPSPSKKNRTTDWIQDEDLLPSRKPSRRSTPIEDTQLPVFQPSPIVRQLTETRTHEMGSQYTQELVNQVSGDTEEDADMQEVQSSGTCDRMGREQSYESPLRQSFSVFRDATFARTNEVIGEPMDFETEYLPDLSEPLVTTSLQEEEDSFFNLPSSDSIEALDVVENGMNFGGPDGEISYIAFQRTSSLARELLESDEVGDEDIERQARSRSDLGIESQGSEQSQGEDLGDESSERNDFRRQENSREEVESEAPIIEDVESGDLQIRLNSQTEQTQRESQVRQKQEIESSVRRPTQPADSIDPTLQGYEAPKADMAPPSLPMIHTSNFDSGLVASSAAPSRPRSPRTPDLRPQESAALPLPSPFPGDDLATSCMDDGAPDWQPSQGFMVPLRKTLPGFGFGFGFESDGLDRRYSTEVDDPDTNKITALQIEITGGNAGLDSLELQLAVTSNTKTLEPEKVLEEDIEAAMPGGDLTQDELQMNFSLSEASSHKEMLETEAEDVIPLLDAPPDPILHQDMVHGISVVDTQTPYTEEQVVSAQLPVETVGAEMADGDMVDAENAKSDAEMLDFDEVDEDATLDRELPRIECVSDYASQASISEVEHVPDAPNLIANEIPSTGRFRGDRAGSEHAAYDESEEEGGILIEPDDRFGPPLPNSAGPLKSVREVISLLSDSDDDSLSGGDSDLESVDGDQEDARVDRANLMDDEVEEACEEEDSGVDEYSEDDDVMESNGSGSEDDDDPDQGSRTHALEASGSRYIPSFDGANDSPPPSMSEDRYPSSIATLDPRHASNLAPAPIDDRVPSSTAPLPQTGKTVVIELGSDSESEEESQIVPSTAPLPTIKHESTEKTAIKDTYEPSNNDDDPTELHSPADQRMGDQLLDPSQEEQQQTVLALQKLSNRRPAVTFAPRVSRRRALGGSQLTTQLGPQSSQALASSQDTFRRPRLVIQDTFEGMVHSDGSVTTAPPSSRGHDSEATTDDECASPATQIKMSANYAQPMSSPPTMSDAYPDDQTSYPNPNSEVTQPQQYSRRQRSQLQQSVAESTLVTPDASQFTQSQPSFPAHDGLRAFPPTPKLTQTPSNSSRHNQISRSSQQSFDEDFQNHTKFGQNVEKAVAGAKSDVTTAERSTQDASKALVVKLNKLNHDDFTAAFLEESENLSKKMRASSNYSSSKLDTWLSPRKPKHRYRSSSEASHSYTAKLDLSLSPCKPKDQYQPSSPPQSFENEAMLESQTMRGDRFDSDGVEFDEKDAPLSSQFDTANSRVSMSPTVKHQKLMKQSLKDELRSEKEDHPSSQLPDLKFSQGQPSQTKGLSTSWGYYTPVSNLLTKVSTQTSQFPDDLADVIAVVTKSSTRPLRAESGPKDFVTEFLISDEGFWPNKLSVKIYRPWKPALPVLEEGDLILLRGFNVLSTMKGVGLYMRSNASSSWCAWKFNLKVEENDLSSDDDQPKWSQKIKAGKELTLEDREVCTAAEAQRGNEERDFVQELREWWVNKG</sequence>
<comment type="caution">
    <text evidence="2">The sequence shown here is derived from an EMBL/GenBank/DDBJ whole genome shotgun (WGS) entry which is preliminary data.</text>
</comment>
<proteinExistence type="predicted"/>
<feature type="compositionally biased region" description="Basic and acidic residues" evidence="1">
    <location>
        <begin position="888"/>
        <end position="897"/>
    </location>
</feature>
<feature type="compositionally biased region" description="Polar residues" evidence="1">
    <location>
        <begin position="1447"/>
        <end position="1464"/>
    </location>
</feature>
<feature type="region of interest" description="Disordered" evidence="1">
    <location>
        <begin position="1351"/>
        <end position="1502"/>
    </location>
</feature>
<feature type="compositionally biased region" description="Basic and acidic residues" evidence="1">
    <location>
        <begin position="469"/>
        <end position="485"/>
    </location>
</feature>
<feature type="compositionally biased region" description="Polar residues" evidence="1">
    <location>
        <begin position="1206"/>
        <end position="1218"/>
    </location>
</feature>
<feature type="compositionally biased region" description="Acidic residues" evidence="1">
    <location>
        <begin position="389"/>
        <end position="398"/>
    </location>
</feature>
<feature type="compositionally biased region" description="Polar residues" evidence="1">
    <location>
        <begin position="1235"/>
        <end position="1254"/>
    </location>
</feature>
<dbReference type="Gene3D" id="2.40.50.140">
    <property type="entry name" value="Nucleic acid-binding proteins"/>
    <property type="match status" value="1"/>
</dbReference>
<feature type="compositionally biased region" description="Basic and acidic residues" evidence="1">
    <location>
        <begin position="815"/>
        <end position="827"/>
    </location>
</feature>
<feature type="compositionally biased region" description="Polar residues" evidence="1">
    <location>
        <begin position="1408"/>
        <end position="1428"/>
    </location>
</feature>
<dbReference type="Proteomes" id="UP000447873">
    <property type="component" value="Unassembled WGS sequence"/>
</dbReference>
<feature type="region of interest" description="Disordered" evidence="1">
    <location>
        <begin position="389"/>
        <end position="571"/>
    </location>
</feature>
<dbReference type="EMBL" id="WNWS01000099">
    <property type="protein sequence ID" value="KAE9980720.1"/>
    <property type="molecule type" value="Genomic_DNA"/>
</dbReference>
<feature type="compositionally biased region" description="Acidic residues" evidence="1">
    <location>
        <begin position="898"/>
        <end position="923"/>
    </location>
</feature>
<feature type="compositionally biased region" description="Polar residues" evidence="1">
    <location>
        <begin position="1359"/>
        <end position="1368"/>
    </location>
</feature>
<feature type="compositionally biased region" description="Polar residues" evidence="1">
    <location>
        <begin position="1179"/>
        <end position="1198"/>
    </location>
</feature>
<feature type="compositionally biased region" description="Basic and acidic residues" evidence="1">
    <location>
        <begin position="1473"/>
        <end position="1486"/>
    </location>
</feature>